<dbReference type="Pfam" id="PF18271">
    <property type="entry name" value="GH131_N"/>
    <property type="match status" value="1"/>
</dbReference>
<feature type="domain" description="Glycoside hydrolase 131 catalytic N-terminal" evidence="1">
    <location>
        <begin position="156"/>
        <end position="420"/>
    </location>
</feature>
<dbReference type="AlphaFoldDB" id="A0A2N5UKW8"/>
<dbReference type="Gene3D" id="2.60.120.1160">
    <property type="match status" value="1"/>
</dbReference>
<protein>
    <recommendedName>
        <fullName evidence="1">Glycoside hydrolase 131 catalytic N-terminal domain-containing protein</fullName>
    </recommendedName>
</protein>
<sequence>MWSVAAELFLEPKHLHPEGCPQRQFISLSDRGGIDAIPPTPPAQRVEKNSCTGRLYSAGASRFHGWTRLERLWRASSWPPGTATYLHILITGRQQQGFNVQGSYAYKTARRTLIMAVFLCASLALAEDQLLGTDSTTTPSDKTNTTPGDSNVKRIFDFKLTPDMKTEDLDNPSSVLSKMIAYIVKSAKKASTYVSIVPHSNSATEIKLEIRDDSIFSPGDNPANAQHGFRRTDVNPLIDKATTLSGVTTWYQTIRLDSAAPLVLKHGYLLASIEVPSGDHIFDIFAGSDFEASNTKGKPTANNGTIRVRDFKTNTLASLPLEYDQNYNFAITVDWTANKLTVYSSIQDEPLKMAGGPMPNDPKAMAAEFKGKGEYHIQLIKMPLPDPNDPIEKRGDTPHLGIQEKIIKEFVFFSNVFATSGTEIEKPNFTAFKKSKGKKPPKACKRKLL</sequence>
<proteinExistence type="predicted"/>
<name>A0A2N5UKW8_9BASI</name>
<evidence type="ECO:0000313" key="2">
    <source>
        <dbReference type="EMBL" id="PLW38402.1"/>
    </source>
</evidence>
<dbReference type="InterPro" id="IPR041524">
    <property type="entry name" value="GH131_N"/>
</dbReference>
<dbReference type="OrthoDB" id="5283326at2759"/>
<comment type="caution">
    <text evidence="2">The sequence shown here is derived from an EMBL/GenBank/DDBJ whole genome shotgun (WGS) entry which is preliminary data.</text>
</comment>
<reference evidence="2 3" key="1">
    <citation type="submission" date="2017-11" db="EMBL/GenBank/DDBJ databases">
        <title>De novo assembly and phasing of dikaryotic genomes from two isolates of Puccinia coronata f. sp. avenae, the causal agent of oat crown rust.</title>
        <authorList>
            <person name="Miller M.E."/>
            <person name="Zhang Y."/>
            <person name="Omidvar V."/>
            <person name="Sperschneider J."/>
            <person name="Schwessinger B."/>
            <person name="Raley C."/>
            <person name="Palmer J.M."/>
            <person name="Garnica D."/>
            <person name="Upadhyaya N."/>
            <person name="Rathjen J."/>
            <person name="Taylor J.M."/>
            <person name="Park R.F."/>
            <person name="Dodds P.N."/>
            <person name="Hirsch C.D."/>
            <person name="Kianian S.F."/>
            <person name="Figueroa M."/>
        </authorList>
    </citation>
    <scope>NUCLEOTIDE SEQUENCE [LARGE SCALE GENOMIC DNA]</scope>
    <source>
        <strain evidence="2">12NC29</strain>
    </source>
</reference>
<evidence type="ECO:0000259" key="1">
    <source>
        <dbReference type="Pfam" id="PF18271"/>
    </source>
</evidence>
<dbReference type="PANTHER" id="PTHR34612">
    <property type="entry name" value="GH131_N DOMAIN-CONTAINING PROTEIN"/>
    <property type="match status" value="1"/>
</dbReference>
<dbReference type="PANTHER" id="PTHR34612:SF2">
    <property type="entry name" value="GLYCOSIDE HYDROLASE 131 CATALYTIC N-TERMINAL DOMAIN-CONTAINING PROTEIN"/>
    <property type="match status" value="1"/>
</dbReference>
<gene>
    <name evidence="2" type="ORF">PCANC_13644</name>
</gene>
<dbReference type="STRING" id="200324.A0A2N5UKW8"/>
<organism evidence="2 3">
    <name type="scientific">Puccinia coronata f. sp. avenae</name>
    <dbReference type="NCBI Taxonomy" id="200324"/>
    <lineage>
        <taxon>Eukaryota</taxon>
        <taxon>Fungi</taxon>
        <taxon>Dikarya</taxon>
        <taxon>Basidiomycota</taxon>
        <taxon>Pucciniomycotina</taxon>
        <taxon>Pucciniomycetes</taxon>
        <taxon>Pucciniales</taxon>
        <taxon>Pucciniaceae</taxon>
        <taxon>Puccinia</taxon>
    </lineage>
</organism>
<evidence type="ECO:0000313" key="3">
    <source>
        <dbReference type="Proteomes" id="UP000235388"/>
    </source>
</evidence>
<accession>A0A2N5UKW8</accession>
<keyword evidence="3" id="KW-1185">Reference proteome</keyword>
<dbReference type="EMBL" id="PGCJ01000208">
    <property type="protein sequence ID" value="PLW38402.1"/>
    <property type="molecule type" value="Genomic_DNA"/>
</dbReference>
<dbReference type="Proteomes" id="UP000235388">
    <property type="component" value="Unassembled WGS sequence"/>
</dbReference>